<feature type="region of interest" description="Disordered" evidence="1">
    <location>
        <begin position="271"/>
        <end position="293"/>
    </location>
</feature>
<accession>A0AAD9HFG0</accession>
<evidence type="ECO:0000256" key="1">
    <source>
        <dbReference type="SAM" id="MobiDB-lite"/>
    </source>
</evidence>
<evidence type="ECO:0000313" key="3">
    <source>
        <dbReference type="Proteomes" id="UP001232148"/>
    </source>
</evidence>
<dbReference type="AlphaFoldDB" id="A0AAD9HFG0"/>
<dbReference type="EMBL" id="MU842901">
    <property type="protein sequence ID" value="KAK2027114.1"/>
    <property type="molecule type" value="Genomic_DNA"/>
</dbReference>
<feature type="region of interest" description="Disordered" evidence="1">
    <location>
        <begin position="1"/>
        <end position="52"/>
    </location>
</feature>
<dbReference type="Proteomes" id="UP001232148">
    <property type="component" value="Unassembled WGS sequence"/>
</dbReference>
<organism evidence="2 3">
    <name type="scientific">Colletotrichum zoysiae</name>
    <dbReference type="NCBI Taxonomy" id="1216348"/>
    <lineage>
        <taxon>Eukaryota</taxon>
        <taxon>Fungi</taxon>
        <taxon>Dikarya</taxon>
        <taxon>Ascomycota</taxon>
        <taxon>Pezizomycotina</taxon>
        <taxon>Sordariomycetes</taxon>
        <taxon>Hypocreomycetidae</taxon>
        <taxon>Glomerellales</taxon>
        <taxon>Glomerellaceae</taxon>
        <taxon>Colletotrichum</taxon>
        <taxon>Colletotrichum graminicola species complex</taxon>
    </lineage>
</organism>
<reference evidence="2" key="1">
    <citation type="submission" date="2021-06" db="EMBL/GenBank/DDBJ databases">
        <title>Comparative genomics, transcriptomics and evolutionary studies reveal genomic signatures of adaptation to plant cell wall in hemibiotrophic fungi.</title>
        <authorList>
            <consortium name="DOE Joint Genome Institute"/>
            <person name="Baroncelli R."/>
            <person name="Diaz J.F."/>
            <person name="Benocci T."/>
            <person name="Peng M."/>
            <person name="Battaglia E."/>
            <person name="Haridas S."/>
            <person name="Andreopoulos W."/>
            <person name="Labutti K."/>
            <person name="Pangilinan J."/>
            <person name="Floch G.L."/>
            <person name="Makela M.R."/>
            <person name="Henrissat B."/>
            <person name="Grigoriev I.V."/>
            <person name="Crouch J.A."/>
            <person name="De Vries R.P."/>
            <person name="Sukno S.A."/>
            <person name="Thon M.R."/>
        </authorList>
    </citation>
    <scope>NUCLEOTIDE SEQUENCE</scope>
    <source>
        <strain evidence="2">MAFF235873</strain>
    </source>
</reference>
<protein>
    <submittedName>
        <fullName evidence="2">Uncharacterized protein</fullName>
    </submittedName>
</protein>
<feature type="compositionally biased region" description="Polar residues" evidence="1">
    <location>
        <begin position="1"/>
        <end position="12"/>
    </location>
</feature>
<feature type="compositionally biased region" description="Basic and acidic residues" evidence="1">
    <location>
        <begin position="97"/>
        <end position="106"/>
    </location>
</feature>
<feature type="compositionally biased region" description="Polar residues" evidence="1">
    <location>
        <begin position="279"/>
        <end position="293"/>
    </location>
</feature>
<feature type="region of interest" description="Disordered" evidence="1">
    <location>
        <begin position="58"/>
        <end position="77"/>
    </location>
</feature>
<feature type="region of interest" description="Disordered" evidence="1">
    <location>
        <begin position="84"/>
        <end position="180"/>
    </location>
</feature>
<proteinExistence type="predicted"/>
<comment type="caution">
    <text evidence="2">The sequence shown here is derived from an EMBL/GenBank/DDBJ whole genome shotgun (WGS) entry which is preliminary data.</text>
</comment>
<evidence type="ECO:0000313" key="2">
    <source>
        <dbReference type="EMBL" id="KAK2027114.1"/>
    </source>
</evidence>
<name>A0AAD9HFG0_9PEZI</name>
<keyword evidence="3" id="KW-1185">Reference proteome</keyword>
<sequence>MASGTHKPSSLSPDAPSTPEPSITVRDSILETGSPLLSSDTKLPSKRATFNERVEVRTSPTYWQREHSEGDDPYAQFRHEHYHEELREGQKAVPLEDPLRDPDAPRHNFSNRSSDNQPRPNTLYTSKGYSRTCDSGIDVGPSDLDEMWINSSNRQQQSDSYNNFPYNQGKENQPCSASPVAQGGSYPFLSSFDEHGCPGKEYECDWSSRLDDPCASRTDMPWRPQDPYSDFASRSAQNGKSTCFSDSFSGDYEAYQDAVLNATFCAKSEEATPDDQGFHQGSSDSHSARQHYSQPRYSYTLDRERPYHDTKPFNIHEDFPESQSRFPRRSFRRSADQGLDMGHDFPNDITYDADAPFDFSNTRKDALHEPRLPAIGCAMEIPDDMSDSDVHNLLIPGYDNYVPWRKMGWT</sequence>
<feature type="compositionally biased region" description="Polar residues" evidence="1">
    <location>
        <begin position="108"/>
        <end position="133"/>
    </location>
</feature>
<gene>
    <name evidence="2" type="ORF">LX32DRAFT_722791</name>
</gene>
<feature type="compositionally biased region" description="Polar residues" evidence="1">
    <location>
        <begin position="149"/>
        <end position="176"/>
    </location>
</feature>